<accession>A0ABQ4BUN4</accession>
<protein>
    <recommendedName>
        <fullName evidence="2">PIN like domain-containing protein</fullName>
    </recommendedName>
</protein>
<proteinExistence type="predicted"/>
<gene>
    <name evidence="3" type="ORF">Air01nite_03400</name>
</gene>
<evidence type="ECO:0000256" key="1">
    <source>
        <dbReference type="SAM" id="MobiDB-lite"/>
    </source>
</evidence>
<dbReference type="InterPro" id="IPR041578">
    <property type="entry name" value="PIN_8"/>
</dbReference>
<organism evidence="3 4">
    <name type="scientific">Asanoa iriomotensis</name>
    <dbReference type="NCBI Taxonomy" id="234613"/>
    <lineage>
        <taxon>Bacteria</taxon>
        <taxon>Bacillati</taxon>
        <taxon>Actinomycetota</taxon>
        <taxon>Actinomycetes</taxon>
        <taxon>Micromonosporales</taxon>
        <taxon>Micromonosporaceae</taxon>
        <taxon>Asanoa</taxon>
    </lineage>
</organism>
<dbReference type="EMBL" id="BONC01000002">
    <property type="protein sequence ID" value="GIF54245.1"/>
    <property type="molecule type" value="Genomic_DNA"/>
</dbReference>
<evidence type="ECO:0000313" key="4">
    <source>
        <dbReference type="Proteomes" id="UP000624325"/>
    </source>
</evidence>
<reference evidence="3 4" key="1">
    <citation type="submission" date="2021-01" db="EMBL/GenBank/DDBJ databases">
        <title>Whole genome shotgun sequence of Asanoa iriomotensis NBRC 100142.</title>
        <authorList>
            <person name="Komaki H."/>
            <person name="Tamura T."/>
        </authorList>
    </citation>
    <scope>NUCLEOTIDE SEQUENCE [LARGE SCALE GENOMIC DNA]</scope>
    <source>
        <strain evidence="3 4">NBRC 100142</strain>
    </source>
</reference>
<dbReference type="Pfam" id="PF18476">
    <property type="entry name" value="PIN_8"/>
    <property type="match status" value="1"/>
</dbReference>
<feature type="domain" description="PIN like" evidence="2">
    <location>
        <begin position="7"/>
        <end position="232"/>
    </location>
</feature>
<evidence type="ECO:0000313" key="3">
    <source>
        <dbReference type="EMBL" id="GIF54245.1"/>
    </source>
</evidence>
<evidence type="ECO:0000259" key="2">
    <source>
        <dbReference type="Pfam" id="PF18476"/>
    </source>
</evidence>
<comment type="caution">
    <text evidence="3">The sequence shown here is derived from an EMBL/GenBank/DDBJ whole genome shotgun (WGS) entry which is preliminary data.</text>
</comment>
<dbReference type="Proteomes" id="UP000624325">
    <property type="component" value="Unassembled WGS sequence"/>
</dbReference>
<feature type="region of interest" description="Disordered" evidence="1">
    <location>
        <begin position="275"/>
        <end position="294"/>
    </location>
</feature>
<keyword evidence="4" id="KW-1185">Reference proteome</keyword>
<sequence>MAITSGMVVLDANVLLDAYRFTPDSRADLLNAIRAVGERLWIPHQVALEFHKNRADVIASHGGSYKEAIEAISRFKADVEKELKPKVANFVKRVALPERAGESILGKVLDGLGAAIAQLEQLRDRHGIGADAMRRDPIYEQLEKLLDGKVGAPLADADEKAARTEAARRVKEKVPPGFGDVGKSDPAGDYLLWRQTLNEARDRQLPLLFVTRDTTKDDWVWRPSGRTLGALPDLVAEAKREAGVDFVLLTTQSFLHHARTSLKADVSEDTIQQAAELPPPSEDARQTRKPIQQTLRATLPTPDEEWARLIEAGRYFVDTSPITAIQLRELWEPAQQVADVEELNRLLLDLRQRLRARNLRQPPQPEDDPKA</sequence>
<name>A0ABQ4BUN4_9ACTN</name>